<sequence>MGMGAQREIYWNVSTEVVVFLYLSMAVALAFFVYGLYQQVQRWRRGQPEQRKGQMSLLMKEFFFQKKLLRDPYPGIMHLLIFWGFAFMFITTGLIGIQKYTGLMVFTGPIYLLFSLLSDLGGAAVIVGVMMALYRRYGIKPERLDNQRDDSVILFLILAVIVSGFMVEGLRIAVVGEDWPLFSPVGALVALLFAAGQEEMLKHWHISAWVGHVIVSMAFIAYIPYSKLLHMITAPLNQYYSEPNSGKALSKIDLEDEEAESFGLATLAEFSQKDLLDLDACTRCGRCQDQCPAHETGKPLSPKKMTQDLKKVLDRWEDSKNKPLLEETLTEDAIWSCTTCRACQEACPAYVEHIPKTIELRRNLVLMDSQFPAEVQTTFRNMENNGNPWGIGWDKRADWAREYEVSILGEMDEEAASKVEYLFWVGCAGSFDDRNKKISTALVQLLQEANTSFAILGPEEKCCGDAARRIGNEYLFQMLAMENVEVMNSYGVKKIVTACPHCFNTLKNEYPQMEGNYEVVHHTELLAQLLQEGRIERPARKTLEVSTVESKKADEQSHRPAEDGEREERTSPASKEIAATEAGAPSSKLVVTYHDSCYAGRYNQVYEAPRTILRSLGIEVVEMERHREKSFCCGAGGGRMWMEETLGSPINIARTEQALATEANAIVANCPFCITMLSDGIKAKGKATEKTIYDPAELLLKS</sequence>
<keyword evidence="5" id="KW-0479">Metal-binding</keyword>
<evidence type="ECO:0000259" key="13">
    <source>
        <dbReference type="PROSITE" id="PS51379"/>
    </source>
</evidence>
<evidence type="ECO:0000313" key="14">
    <source>
        <dbReference type="EMBL" id="QGG47447.1"/>
    </source>
</evidence>
<keyword evidence="2" id="KW-1003">Cell membrane</keyword>
<feature type="transmembrane region" description="Helical" evidence="12">
    <location>
        <begin position="179"/>
        <end position="196"/>
    </location>
</feature>
<dbReference type="Pfam" id="PF13183">
    <property type="entry name" value="Fer4_8"/>
    <property type="match status" value="1"/>
</dbReference>
<feature type="domain" description="4Fe-4S ferredoxin-type" evidence="13">
    <location>
        <begin position="327"/>
        <end position="357"/>
    </location>
</feature>
<dbReference type="Gene3D" id="1.10.1060.10">
    <property type="entry name" value="Alpha-helical ferredoxin"/>
    <property type="match status" value="1"/>
</dbReference>
<feature type="transmembrane region" description="Helical" evidence="12">
    <location>
        <begin position="76"/>
        <end position="98"/>
    </location>
</feature>
<dbReference type="Gene3D" id="1.20.950.20">
    <property type="entry name" value="Transmembrane di-heme cytochromes, Chain C"/>
    <property type="match status" value="1"/>
</dbReference>
<dbReference type="EMBL" id="CP045875">
    <property type="protein sequence ID" value="QGG47447.1"/>
    <property type="molecule type" value="Genomic_DNA"/>
</dbReference>
<accession>A0A5Q2MXX2</accession>
<dbReference type="PANTHER" id="PTHR43255">
    <property type="entry name" value="IRON-SULFUR-BINDING OXIDOREDUCTASE FADF-RELATED-RELATED"/>
    <property type="match status" value="1"/>
</dbReference>
<keyword evidence="6 12" id="KW-1133">Transmembrane helix</keyword>
<dbReference type="InterPro" id="IPR051460">
    <property type="entry name" value="HdrC_iron-sulfur_subunit"/>
</dbReference>
<feature type="transmembrane region" description="Helical" evidence="12">
    <location>
        <begin position="153"/>
        <end position="173"/>
    </location>
</feature>
<keyword evidence="9" id="KW-0411">Iron-sulfur</keyword>
<keyword evidence="3" id="KW-0004">4Fe-4S</keyword>
<reference evidence="15" key="1">
    <citation type="submission" date="2019-11" db="EMBL/GenBank/DDBJ databases">
        <title>Genome sequence of Heliorestis convoluta strain HH, an alkaliphilic and minimalistic phototrophic bacterium from a soda lake in Egypt.</title>
        <authorList>
            <person name="Dewey E.D."/>
            <person name="Stokes L.M."/>
            <person name="Burchell B.M."/>
            <person name="Shaffer K.N."/>
            <person name="Huntington A.M."/>
            <person name="Baker J.M."/>
            <person name="Nadendla S."/>
            <person name="Giglio M.G."/>
            <person name="Touchman J.W."/>
            <person name="Blankenship R.E."/>
            <person name="Madigan M.T."/>
            <person name="Sattley W.M."/>
        </authorList>
    </citation>
    <scope>NUCLEOTIDE SEQUENCE [LARGE SCALE GENOMIC DNA]</scope>
    <source>
        <strain evidence="15">HH</strain>
    </source>
</reference>
<evidence type="ECO:0000256" key="8">
    <source>
        <dbReference type="ARBA" id="ARBA00023004"/>
    </source>
</evidence>
<dbReference type="KEGG" id="hcv:FTV88_1300"/>
<proteinExistence type="predicted"/>
<evidence type="ECO:0000256" key="6">
    <source>
        <dbReference type="ARBA" id="ARBA00022989"/>
    </source>
</evidence>
<evidence type="ECO:0000256" key="12">
    <source>
        <dbReference type="SAM" id="Phobius"/>
    </source>
</evidence>
<evidence type="ECO:0000256" key="11">
    <source>
        <dbReference type="SAM" id="MobiDB-lite"/>
    </source>
</evidence>
<keyword evidence="8" id="KW-0408">Iron</keyword>
<dbReference type="Pfam" id="PF02665">
    <property type="entry name" value="Nitrate_red_gam"/>
    <property type="match status" value="1"/>
</dbReference>
<dbReference type="GO" id="GO:0051539">
    <property type="term" value="F:4 iron, 4 sulfur cluster binding"/>
    <property type="evidence" value="ECO:0007669"/>
    <property type="project" value="UniProtKB-KW"/>
</dbReference>
<feature type="compositionally biased region" description="Basic and acidic residues" evidence="11">
    <location>
        <begin position="541"/>
        <end position="570"/>
    </location>
</feature>
<evidence type="ECO:0000256" key="10">
    <source>
        <dbReference type="ARBA" id="ARBA00023136"/>
    </source>
</evidence>
<dbReference type="PROSITE" id="PS51379">
    <property type="entry name" value="4FE4S_FER_2"/>
    <property type="match status" value="2"/>
</dbReference>
<keyword evidence="10 12" id="KW-0472">Membrane</keyword>
<keyword evidence="15" id="KW-1185">Reference proteome</keyword>
<evidence type="ECO:0000256" key="1">
    <source>
        <dbReference type="ARBA" id="ARBA00004651"/>
    </source>
</evidence>
<keyword evidence="7" id="KW-0560">Oxidoreductase</keyword>
<feature type="region of interest" description="Disordered" evidence="11">
    <location>
        <begin position="541"/>
        <end position="581"/>
    </location>
</feature>
<name>A0A5Q2MXX2_9FIRM</name>
<evidence type="ECO:0000256" key="9">
    <source>
        <dbReference type="ARBA" id="ARBA00023014"/>
    </source>
</evidence>
<evidence type="ECO:0000256" key="5">
    <source>
        <dbReference type="ARBA" id="ARBA00022723"/>
    </source>
</evidence>
<dbReference type="AlphaFoldDB" id="A0A5Q2MXX2"/>
<dbReference type="GO" id="GO:0005886">
    <property type="term" value="C:plasma membrane"/>
    <property type="evidence" value="ECO:0007669"/>
    <property type="project" value="UniProtKB-SubCell"/>
</dbReference>
<feature type="transmembrane region" description="Helical" evidence="12">
    <location>
        <begin position="17"/>
        <end position="37"/>
    </location>
</feature>
<evidence type="ECO:0000256" key="4">
    <source>
        <dbReference type="ARBA" id="ARBA00022692"/>
    </source>
</evidence>
<dbReference type="GO" id="GO:0046872">
    <property type="term" value="F:metal ion binding"/>
    <property type="evidence" value="ECO:0007669"/>
    <property type="project" value="UniProtKB-KW"/>
</dbReference>
<dbReference type="Pfam" id="PF02754">
    <property type="entry name" value="CCG"/>
    <property type="match status" value="2"/>
</dbReference>
<feature type="domain" description="4Fe-4S ferredoxin-type" evidence="13">
    <location>
        <begin position="272"/>
        <end position="302"/>
    </location>
</feature>
<dbReference type="InterPro" id="IPR023234">
    <property type="entry name" value="NarG-like_domain"/>
</dbReference>
<evidence type="ECO:0000256" key="7">
    <source>
        <dbReference type="ARBA" id="ARBA00023002"/>
    </source>
</evidence>
<evidence type="ECO:0000313" key="15">
    <source>
        <dbReference type="Proteomes" id="UP000366051"/>
    </source>
</evidence>
<dbReference type="Proteomes" id="UP000366051">
    <property type="component" value="Chromosome"/>
</dbReference>
<feature type="transmembrane region" description="Helical" evidence="12">
    <location>
        <begin position="208"/>
        <end position="225"/>
    </location>
</feature>
<evidence type="ECO:0000256" key="3">
    <source>
        <dbReference type="ARBA" id="ARBA00022485"/>
    </source>
</evidence>
<keyword evidence="4 12" id="KW-0812">Transmembrane</keyword>
<dbReference type="PANTHER" id="PTHR43255:SF1">
    <property type="entry name" value="IRON-SULFUR-BINDING OXIDOREDUCTASE FADF-RELATED"/>
    <property type="match status" value="1"/>
</dbReference>
<evidence type="ECO:0000256" key="2">
    <source>
        <dbReference type="ARBA" id="ARBA00022475"/>
    </source>
</evidence>
<dbReference type="GO" id="GO:0016491">
    <property type="term" value="F:oxidoreductase activity"/>
    <property type="evidence" value="ECO:0007669"/>
    <property type="project" value="UniProtKB-KW"/>
</dbReference>
<feature type="transmembrane region" description="Helical" evidence="12">
    <location>
        <begin position="110"/>
        <end position="133"/>
    </location>
</feature>
<dbReference type="InterPro" id="IPR017896">
    <property type="entry name" value="4Fe4S_Fe-S-bd"/>
</dbReference>
<dbReference type="SUPFAM" id="SSF46548">
    <property type="entry name" value="alpha-helical ferredoxin"/>
    <property type="match status" value="1"/>
</dbReference>
<dbReference type="PROSITE" id="PS00198">
    <property type="entry name" value="4FE4S_FER_1"/>
    <property type="match status" value="2"/>
</dbReference>
<dbReference type="InterPro" id="IPR004017">
    <property type="entry name" value="Cys_rich_dom"/>
</dbReference>
<dbReference type="RefSeq" id="WP_207707925.1">
    <property type="nucleotide sequence ID" value="NZ_CP045875.1"/>
</dbReference>
<dbReference type="InterPro" id="IPR017900">
    <property type="entry name" value="4Fe4S_Fe_S_CS"/>
</dbReference>
<comment type="subcellular location">
    <subcellularLocation>
        <location evidence="1">Cell membrane</location>
        <topology evidence="1">Multi-pass membrane protein</topology>
    </subcellularLocation>
</comment>
<dbReference type="InterPro" id="IPR009051">
    <property type="entry name" value="Helical_ferredxn"/>
</dbReference>
<organism evidence="14 15">
    <name type="scientific">Heliorestis convoluta</name>
    <dbReference type="NCBI Taxonomy" id="356322"/>
    <lineage>
        <taxon>Bacteria</taxon>
        <taxon>Bacillati</taxon>
        <taxon>Bacillota</taxon>
        <taxon>Clostridia</taxon>
        <taxon>Eubacteriales</taxon>
        <taxon>Heliobacteriaceae</taxon>
        <taxon>Heliorestis</taxon>
    </lineage>
</organism>
<gene>
    <name evidence="14" type="ORF">FTV88_1300</name>
</gene>
<dbReference type="SUPFAM" id="SSF103501">
    <property type="entry name" value="Respiratory nitrate reductase 1 gamma chain"/>
    <property type="match status" value="1"/>
</dbReference>
<protein>
    <submittedName>
        <fullName evidence="14">4Fe-4S dicluster domain-containing protein</fullName>
    </submittedName>
</protein>
<dbReference type="InterPro" id="IPR036197">
    <property type="entry name" value="NarG-like_sf"/>
</dbReference>